<name>A0A9X3CXH2_9FLAO</name>
<sequence>MIKALNRMVEAGKISKLSKEKYYKPEKTPFGLIQPDQEQVGKDLLEINGKIMGYFLRAILYTIYTII</sequence>
<gene>
    <name evidence="1" type="ORF">OQ279_10515</name>
</gene>
<dbReference type="EMBL" id="JAPJDA010000015">
    <property type="protein sequence ID" value="MCX2838587.1"/>
    <property type="molecule type" value="Genomic_DNA"/>
</dbReference>
<evidence type="ECO:0000313" key="1">
    <source>
        <dbReference type="EMBL" id="MCX2838587.1"/>
    </source>
</evidence>
<dbReference type="Proteomes" id="UP001148482">
    <property type="component" value="Unassembled WGS sequence"/>
</dbReference>
<proteinExistence type="predicted"/>
<accession>A0A9X3CXH2</accession>
<evidence type="ECO:0000313" key="2">
    <source>
        <dbReference type="Proteomes" id="UP001148482"/>
    </source>
</evidence>
<dbReference type="RefSeq" id="WP_266069854.1">
    <property type="nucleotide sequence ID" value="NZ_JAPJDA010000015.1"/>
</dbReference>
<organism evidence="1 2">
    <name type="scientific">Salinimicrobium profundisediminis</name>
    <dbReference type="NCBI Taxonomy" id="2994553"/>
    <lineage>
        <taxon>Bacteria</taxon>
        <taxon>Pseudomonadati</taxon>
        <taxon>Bacteroidota</taxon>
        <taxon>Flavobacteriia</taxon>
        <taxon>Flavobacteriales</taxon>
        <taxon>Flavobacteriaceae</taxon>
        <taxon>Salinimicrobium</taxon>
    </lineage>
</organism>
<reference evidence="1" key="1">
    <citation type="submission" date="2022-11" db="EMBL/GenBank/DDBJ databases">
        <title>Salinimicrobium profundisediminis sp. nov., isolated from deep-sea sediment of the Mariana Trench.</title>
        <authorList>
            <person name="Fu H."/>
        </authorList>
    </citation>
    <scope>NUCLEOTIDE SEQUENCE</scope>
    <source>
        <strain evidence="1">MT39</strain>
    </source>
</reference>
<protein>
    <submittedName>
        <fullName evidence="1">Uncharacterized protein</fullName>
    </submittedName>
</protein>
<dbReference type="AlphaFoldDB" id="A0A9X3CXH2"/>
<comment type="caution">
    <text evidence="1">The sequence shown here is derived from an EMBL/GenBank/DDBJ whole genome shotgun (WGS) entry which is preliminary data.</text>
</comment>
<keyword evidence="2" id="KW-1185">Reference proteome</keyword>